<gene>
    <name evidence="2" type="ORF">GCM10007415_42640</name>
</gene>
<dbReference type="CDD" id="cd06588">
    <property type="entry name" value="PhnB_like"/>
    <property type="match status" value="1"/>
</dbReference>
<reference evidence="2" key="1">
    <citation type="journal article" date="2014" name="Int. J. Syst. Evol. Microbiol.">
        <title>Complete genome sequence of Corynebacterium casei LMG S-19264T (=DSM 44701T), isolated from a smear-ripened cheese.</title>
        <authorList>
            <consortium name="US DOE Joint Genome Institute (JGI-PGF)"/>
            <person name="Walter F."/>
            <person name="Albersmeier A."/>
            <person name="Kalinowski J."/>
            <person name="Ruckert C."/>
        </authorList>
    </citation>
    <scope>NUCLEOTIDE SEQUENCE</scope>
    <source>
        <strain evidence="2">CGMCC 1.12195</strain>
    </source>
</reference>
<dbReference type="Pfam" id="PF06983">
    <property type="entry name" value="3-dmu-9_3-mt"/>
    <property type="match status" value="1"/>
</dbReference>
<evidence type="ECO:0000313" key="2">
    <source>
        <dbReference type="EMBL" id="GGH01975.1"/>
    </source>
</evidence>
<organism evidence="2 3">
    <name type="scientific">Parapedobacter pyrenivorans</name>
    <dbReference type="NCBI Taxonomy" id="1305674"/>
    <lineage>
        <taxon>Bacteria</taxon>
        <taxon>Pseudomonadati</taxon>
        <taxon>Bacteroidota</taxon>
        <taxon>Sphingobacteriia</taxon>
        <taxon>Sphingobacteriales</taxon>
        <taxon>Sphingobacteriaceae</taxon>
        <taxon>Parapedobacter</taxon>
    </lineage>
</organism>
<protein>
    <submittedName>
        <fullName evidence="2">VOC family protein</fullName>
    </submittedName>
</protein>
<sequence length="140" mass="15972">MITVNPYLYFNGNCEEAFDFYKSVFKCEFNYIGRYKDVPQTSGGLFADQDQLIMHVSLPISSNTTLMGADSTALFNQPVSTSNFSLSISTDNKEEAETLFQSLSEDREIKLPMNETFWGSYYGIVTDKFGINWKISFELE</sequence>
<accession>A0A917I212</accession>
<dbReference type="InterPro" id="IPR028973">
    <property type="entry name" value="PhnB-like"/>
</dbReference>
<dbReference type="EMBL" id="BMER01000006">
    <property type="protein sequence ID" value="GGH01975.1"/>
    <property type="molecule type" value="Genomic_DNA"/>
</dbReference>
<evidence type="ECO:0000259" key="1">
    <source>
        <dbReference type="Pfam" id="PF06983"/>
    </source>
</evidence>
<proteinExistence type="predicted"/>
<dbReference type="Gene3D" id="3.10.180.10">
    <property type="entry name" value="2,3-Dihydroxybiphenyl 1,2-Dioxygenase, domain 1"/>
    <property type="match status" value="1"/>
</dbReference>
<dbReference type="PANTHER" id="PTHR33990">
    <property type="entry name" value="PROTEIN YJDN-RELATED"/>
    <property type="match status" value="1"/>
</dbReference>
<dbReference type="AlphaFoldDB" id="A0A917I212"/>
<dbReference type="PANTHER" id="PTHR33990:SF1">
    <property type="entry name" value="PROTEIN YJDN"/>
    <property type="match status" value="1"/>
</dbReference>
<dbReference type="InterPro" id="IPR029068">
    <property type="entry name" value="Glyas_Bleomycin-R_OHBP_Dase"/>
</dbReference>
<reference evidence="2" key="2">
    <citation type="submission" date="2020-09" db="EMBL/GenBank/DDBJ databases">
        <authorList>
            <person name="Sun Q."/>
            <person name="Zhou Y."/>
        </authorList>
    </citation>
    <scope>NUCLEOTIDE SEQUENCE</scope>
    <source>
        <strain evidence="2">CGMCC 1.12195</strain>
    </source>
</reference>
<dbReference type="RefSeq" id="WP_188508149.1">
    <property type="nucleotide sequence ID" value="NZ_BMER01000006.1"/>
</dbReference>
<comment type="caution">
    <text evidence="2">The sequence shown here is derived from an EMBL/GenBank/DDBJ whole genome shotgun (WGS) entry which is preliminary data.</text>
</comment>
<keyword evidence="3" id="KW-1185">Reference proteome</keyword>
<dbReference type="Proteomes" id="UP000660862">
    <property type="component" value="Unassembled WGS sequence"/>
</dbReference>
<feature type="domain" description="PhnB-like" evidence="1">
    <location>
        <begin position="4"/>
        <end position="135"/>
    </location>
</feature>
<dbReference type="SUPFAM" id="SSF54593">
    <property type="entry name" value="Glyoxalase/Bleomycin resistance protein/Dihydroxybiphenyl dioxygenase"/>
    <property type="match status" value="1"/>
</dbReference>
<name>A0A917I212_9SPHI</name>
<evidence type="ECO:0000313" key="3">
    <source>
        <dbReference type="Proteomes" id="UP000660862"/>
    </source>
</evidence>